<comment type="caution">
    <text evidence="3">The sequence shown here is derived from an EMBL/GenBank/DDBJ whole genome shotgun (WGS) entry which is preliminary data.</text>
</comment>
<dbReference type="Proteomes" id="UP000295293">
    <property type="component" value="Unassembled WGS sequence"/>
</dbReference>
<accession>A0A4R6YSU7</accession>
<dbReference type="OrthoDB" id="9796554at2"/>
<evidence type="ECO:0000313" key="4">
    <source>
        <dbReference type="Proteomes" id="UP000295293"/>
    </source>
</evidence>
<feature type="signal peptide" evidence="1">
    <location>
        <begin position="1"/>
        <end position="16"/>
    </location>
</feature>
<proteinExistence type="predicted"/>
<dbReference type="SUPFAM" id="SSF52833">
    <property type="entry name" value="Thioredoxin-like"/>
    <property type="match status" value="1"/>
</dbReference>
<dbReference type="InterPro" id="IPR036249">
    <property type="entry name" value="Thioredoxin-like_sf"/>
</dbReference>
<evidence type="ECO:0000313" key="3">
    <source>
        <dbReference type="EMBL" id="TDR41290.1"/>
    </source>
</evidence>
<sequence length="179" mass="19713">MKSALLLALLALGAAADEPPKPASSIPPAELMPPNVRFVETVLQRKPLHALNALGGLRLPKIEVFEHGSGHLLHVVGWDKRSLPRLDRALQKKRISLGDPPLQEILATLDDKDGNAITPLPLADGDVVVVVYWAAWCGPCGTAMTELRKHMQADPSRRYVWYAIEADPVKQKLQRQTTR</sequence>
<protein>
    <submittedName>
        <fullName evidence="3">AhpC/TSA family protein</fullName>
    </submittedName>
</protein>
<evidence type="ECO:0000259" key="2">
    <source>
        <dbReference type="Pfam" id="PF00578"/>
    </source>
</evidence>
<dbReference type="Pfam" id="PF00578">
    <property type="entry name" value="AhpC-TSA"/>
    <property type="match status" value="1"/>
</dbReference>
<evidence type="ECO:0000256" key="1">
    <source>
        <dbReference type="SAM" id="SignalP"/>
    </source>
</evidence>
<dbReference type="AlphaFoldDB" id="A0A4R6YSU7"/>
<dbReference type="GO" id="GO:0016209">
    <property type="term" value="F:antioxidant activity"/>
    <property type="evidence" value="ECO:0007669"/>
    <property type="project" value="InterPro"/>
</dbReference>
<gene>
    <name evidence="3" type="ORF">DFR29_111204</name>
</gene>
<dbReference type="InterPro" id="IPR000866">
    <property type="entry name" value="AhpC/TSA"/>
</dbReference>
<dbReference type="RefSeq" id="WP_133820033.1">
    <property type="nucleotide sequence ID" value="NZ_SNZH01000011.1"/>
</dbReference>
<keyword evidence="1" id="KW-0732">Signal</keyword>
<feature type="chain" id="PRO_5020970087" evidence="1">
    <location>
        <begin position="17"/>
        <end position="179"/>
    </location>
</feature>
<organism evidence="3 4">
    <name type="scientific">Tahibacter aquaticus</name>
    <dbReference type="NCBI Taxonomy" id="520092"/>
    <lineage>
        <taxon>Bacteria</taxon>
        <taxon>Pseudomonadati</taxon>
        <taxon>Pseudomonadota</taxon>
        <taxon>Gammaproteobacteria</taxon>
        <taxon>Lysobacterales</taxon>
        <taxon>Rhodanobacteraceae</taxon>
        <taxon>Tahibacter</taxon>
    </lineage>
</organism>
<dbReference type="GO" id="GO:0016491">
    <property type="term" value="F:oxidoreductase activity"/>
    <property type="evidence" value="ECO:0007669"/>
    <property type="project" value="InterPro"/>
</dbReference>
<dbReference type="Gene3D" id="3.40.30.10">
    <property type="entry name" value="Glutaredoxin"/>
    <property type="match status" value="1"/>
</dbReference>
<dbReference type="EMBL" id="SNZH01000011">
    <property type="protein sequence ID" value="TDR41290.1"/>
    <property type="molecule type" value="Genomic_DNA"/>
</dbReference>
<keyword evidence="4" id="KW-1185">Reference proteome</keyword>
<feature type="domain" description="Alkyl hydroperoxide reductase subunit C/ Thiol specific antioxidant" evidence="2">
    <location>
        <begin position="108"/>
        <end position="171"/>
    </location>
</feature>
<name>A0A4R6YSU7_9GAMM</name>
<reference evidence="3 4" key="1">
    <citation type="submission" date="2019-03" db="EMBL/GenBank/DDBJ databases">
        <title>Genomic Encyclopedia of Type Strains, Phase IV (KMG-IV): sequencing the most valuable type-strain genomes for metagenomic binning, comparative biology and taxonomic classification.</title>
        <authorList>
            <person name="Goeker M."/>
        </authorList>
    </citation>
    <scope>NUCLEOTIDE SEQUENCE [LARGE SCALE GENOMIC DNA]</scope>
    <source>
        <strain evidence="3 4">DSM 21667</strain>
    </source>
</reference>